<dbReference type="Gene3D" id="3.40.50.300">
    <property type="entry name" value="P-loop containing nucleotide triphosphate hydrolases"/>
    <property type="match status" value="1"/>
</dbReference>
<evidence type="ECO:0000259" key="1">
    <source>
        <dbReference type="Pfam" id="PF13614"/>
    </source>
</evidence>
<evidence type="ECO:0000313" key="3">
    <source>
        <dbReference type="Proteomes" id="UP001248581"/>
    </source>
</evidence>
<protein>
    <submittedName>
        <fullName evidence="2">ParA family protein</fullName>
    </submittedName>
</protein>
<name>A0ABY9TL95_9GAMM</name>
<accession>A0ABY9TL95</accession>
<dbReference type="CDD" id="cd02042">
    <property type="entry name" value="ParAB_family"/>
    <property type="match status" value="1"/>
</dbReference>
<keyword evidence="3" id="KW-1185">Reference proteome</keyword>
<dbReference type="InterPro" id="IPR027417">
    <property type="entry name" value="P-loop_NTPase"/>
</dbReference>
<proteinExistence type="predicted"/>
<dbReference type="PIRSF" id="PIRSF009320">
    <property type="entry name" value="Nuc_binding_HP_1000"/>
    <property type="match status" value="1"/>
</dbReference>
<evidence type="ECO:0000313" key="2">
    <source>
        <dbReference type="EMBL" id="WNC68540.1"/>
    </source>
</evidence>
<dbReference type="InterPro" id="IPR025669">
    <property type="entry name" value="AAA_dom"/>
</dbReference>
<dbReference type="EMBL" id="CP134146">
    <property type="protein sequence ID" value="WNC68540.1"/>
    <property type="molecule type" value="Genomic_DNA"/>
</dbReference>
<dbReference type="RefSeq" id="WP_348387695.1">
    <property type="nucleotide sequence ID" value="NZ_CP134146.1"/>
</dbReference>
<sequence length="261" mass="28390">MGKIIAVANQKGGVGKTTTSVNLAASLAATKRKVLLIDLDPQGNATMGSGVDKYDVHATSYELLIDELPLNEVICTETTGHYDLIAANTDVTAAEIKLMEVFAREQRLKNALAPFKDTYDFIIIDCPPSLNMLTVNAMAAADSVLVPMQCEYYALEGLTALMDTISKLSSVVNKDLHIEGILRTMYDPRNRLANDVSEQLKRHFGDKVYRTVIPRNVRLAEAPSFGTPAMYYDKSATGAKAYLALAGEVLKKQAQPATVSE</sequence>
<dbReference type="Proteomes" id="UP001248581">
    <property type="component" value="Chromosome"/>
</dbReference>
<organism evidence="2 3">
    <name type="scientific">Thalassotalea nanhaiensis</name>
    <dbReference type="NCBI Taxonomy" id="3065648"/>
    <lineage>
        <taxon>Bacteria</taxon>
        <taxon>Pseudomonadati</taxon>
        <taxon>Pseudomonadota</taxon>
        <taxon>Gammaproteobacteria</taxon>
        <taxon>Alteromonadales</taxon>
        <taxon>Colwelliaceae</taxon>
        <taxon>Thalassotalea</taxon>
    </lineage>
</organism>
<gene>
    <name evidence="2" type="ORF">RI845_18750</name>
</gene>
<dbReference type="PANTHER" id="PTHR13696:SF52">
    <property type="entry name" value="PARA FAMILY PROTEIN CT_582"/>
    <property type="match status" value="1"/>
</dbReference>
<reference evidence="3" key="1">
    <citation type="submission" date="2023-09" db="EMBL/GenBank/DDBJ databases">
        <authorList>
            <person name="Li S."/>
            <person name="Li X."/>
            <person name="Zhang C."/>
            <person name="Zhao Z."/>
        </authorList>
    </citation>
    <scope>NUCLEOTIDE SEQUENCE [LARGE SCALE GENOMIC DNA]</scope>
    <source>
        <strain evidence="3">SQ345</strain>
    </source>
</reference>
<dbReference type="SUPFAM" id="SSF52540">
    <property type="entry name" value="P-loop containing nucleoside triphosphate hydrolases"/>
    <property type="match status" value="1"/>
</dbReference>
<dbReference type="Pfam" id="PF13614">
    <property type="entry name" value="AAA_31"/>
    <property type="match status" value="1"/>
</dbReference>
<dbReference type="InterPro" id="IPR050678">
    <property type="entry name" value="DNA_Partitioning_ATPase"/>
</dbReference>
<feature type="domain" description="AAA" evidence="1">
    <location>
        <begin position="3"/>
        <end position="178"/>
    </location>
</feature>
<dbReference type="PANTHER" id="PTHR13696">
    <property type="entry name" value="P-LOOP CONTAINING NUCLEOSIDE TRIPHOSPHATE HYDROLASE"/>
    <property type="match status" value="1"/>
</dbReference>